<dbReference type="Gene3D" id="3.40.50.1980">
    <property type="entry name" value="Nitrogenase molybdenum iron protein domain"/>
    <property type="match status" value="2"/>
</dbReference>
<dbReference type="PROSITE" id="PS50983">
    <property type="entry name" value="FE_B12_PBP"/>
    <property type="match status" value="1"/>
</dbReference>
<dbReference type="InterPro" id="IPR002491">
    <property type="entry name" value="ABC_transptr_periplasmic_BD"/>
</dbReference>
<dbReference type="SUPFAM" id="SSF53807">
    <property type="entry name" value="Helical backbone' metal receptor"/>
    <property type="match status" value="1"/>
</dbReference>
<dbReference type="PANTHER" id="PTHR30535:SF34">
    <property type="entry name" value="MOLYBDATE-BINDING PROTEIN MOLA"/>
    <property type="match status" value="1"/>
</dbReference>
<dbReference type="eggNOG" id="COG0614">
    <property type="taxonomic scope" value="Bacteria"/>
</dbReference>
<proteinExistence type="predicted"/>
<keyword evidence="1" id="KW-0472">Membrane</keyword>
<dbReference type="Gene3D" id="1.20.58.2180">
    <property type="match status" value="1"/>
</dbReference>
<dbReference type="InterPro" id="IPR050902">
    <property type="entry name" value="ABC_Transporter_SBP"/>
</dbReference>
<reference evidence="3 4" key="1">
    <citation type="submission" date="2006-12" db="EMBL/GenBank/DDBJ databases">
        <title>Complete sequence of Chlorobium phaeobacteroides DSM 266.</title>
        <authorList>
            <consortium name="US DOE Joint Genome Institute"/>
            <person name="Copeland A."/>
            <person name="Lucas S."/>
            <person name="Lapidus A."/>
            <person name="Barry K."/>
            <person name="Detter J.C."/>
            <person name="Glavina del Rio T."/>
            <person name="Hammon N."/>
            <person name="Israni S."/>
            <person name="Pitluck S."/>
            <person name="Goltsman E."/>
            <person name="Schmutz J."/>
            <person name="Larimer F."/>
            <person name="Land M."/>
            <person name="Hauser L."/>
            <person name="Mikhailova N."/>
            <person name="Li T."/>
            <person name="Overmann J."/>
            <person name="Bryant D.A."/>
            <person name="Richardson P."/>
        </authorList>
    </citation>
    <scope>NUCLEOTIDE SEQUENCE [LARGE SCALE GENOMIC DNA]</scope>
    <source>
        <strain evidence="3 4">DSM 266</strain>
    </source>
</reference>
<evidence type="ECO:0000313" key="4">
    <source>
        <dbReference type="Proteomes" id="UP000008701"/>
    </source>
</evidence>
<dbReference type="Pfam" id="PF01497">
    <property type="entry name" value="Peripla_BP_2"/>
    <property type="match status" value="1"/>
</dbReference>
<dbReference type="RefSeq" id="WP_011744339.1">
    <property type="nucleotide sequence ID" value="NC_008639.1"/>
</dbReference>
<keyword evidence="1" id="KW-0812">Transmembrane</keyword>
<organism evidence="3 4">
    <name type="scientific">Chlorobium phaeobacteroides (strain DSM 266 / SMG 266 / 2430)</name>
    <dbReference type="NCBI Taxonomy" id="290317"/>
    <lineage>
        <taxon>Bacteria</taxon>
        <taxon>Pseudomonadati</taxon>
        <taxon>Chlorobiota</taxon>
        <taxon>Chlorobiia</taxon>
        <taxon>Chlorobiales</taxon>
        <taxon>Chlorobiaceae</taxon>
        <taxon>Chlorobium/Pelodictyon group</taxon>
        <taxon>Chlorobium</taxon>
    </lineage>
</organism>
<sequence length="369" mass="42046">MSGGFIGSYIAVVRIAAVLILFFTTACSPHEDRRYTRIVTDMAGRTMGVPDTIKRVYVNRPGALMLYALAPELLVNRSFRMTDSGRRFMKESWLTLPYVDGSAEEIIRLKPDVIISCFTIDAKSMADARRLEEKTGIPVFQVPLDMSRYEKTFMVLGTLLDRKEQAERMTGFLHAYLDELLSKAREIPPSRKVRVYYAEGDRGLQTDPSGSFHSEILERVGARNVAEVPITGGKGMSSVSMEQILFWDPDVILVWTGMGPSLTTLLEIESDSLWAKARAVRQKRLFQIPLQPFGWFDRPPGTNRILGAIWTAQLLYPDLYRFDITRITREYFRIFYHHELTESELREVLDPHAEPLPEKGARTNKSKGL</sequence>
<dbReference type="OrthoDB" id="9787830at2"/>
<name>A1BDM9_CHLPD</name>
<dbReference type="AlphaFoldDB" id="A1BDM9"/>
<feature type="transmembrane region" description="Helical" evidence="1">
    <location>
        <begin position="6"/>
        <end position="27"/>
    </location>
</feature>
<dbReference type="HOGENOM" id="CLU_038034_13_1_10"/>
<evidence type="ECO:0000256" key="1">
    <source>
        <dbReference type="SAM" id="Phobius"/>
    </source>
</evidence>
<evidence type="ECO:0000259" key="2">
    <source>
        <dbReference type="PROSITE" id="PS50983"/>
    </source>
</evidence>
<dbReference type="KEGG" id="cph:Cpha266_0448"/>
<keyword evidence="4" id="KW-1185">Reference proteome</keyword>
<protein>
    <submittedName>
        <fullName evidence="3">Periplasmic binding protein</fullName>
    </submittedName>
</protein>
<keyword evidence="1" id="KW-1133">Transmembrane helix</keyword>
<accession>A1BDM9</accession>
<gene>
    <name evidence="3" type="ordered locus">Cpha266_0448</name>
</gene>
<dbReference type="EMBL" id="CP000492">
    <property type="protein sequence ID" value="ABL64506.1"/>
    <property type="molecule type" value="Genomic_DNA"/>
</dbReference>
<dbReference type="PANTHER" id="PTHR30535">
    <property type="entry name" value="VITAMIN B12-BINDING PROTEIN"/>
    <property type="match status" value="1"/>
</dbReference>
<feature type="domain" description="Fe/B12 periplasmic-binding" evidence="2">
    <location>
        <begin position="54"/>
        <end position="319"/>
    </location>
</feature>
<dbReference type="STRING" id="290317.Cpha266_0448"/>
<evidence type="ECO:0000313" key="3">
    <source>
        <dbReference type="EMBL" id="ABL64506.1"/>
    </source>
</evidence>
<dbReference type="Proteomes" id="UP000008701">
    <property type="component" value="Chromosome"/>
</dbReference>